<reference evidence="3 4" key="1">
    <citation type="submission" date="2020-03" db="EMBL/GenBank/DDBJ databases">
        <title>Salinimicrobium sp. nov, isolated from SCS.</title>
        <authorList>
            <person name="Cao W.R."/>
        </authorList>
    </citation>
    <scope>NUCLEOTIDE SEQUENCE [LARGE SCALE GENOMIC DNA]</scope>
    <source>
        <strain evidence="4">J15B91</strain>
    </source>
</reference>
<evidence type="ECO:0000313" key="3">
    <source>
        <dbReference type="EMBL" id="NJW54943.1"/>
    </source>
</evidence>
<dbReference type="Proteomes" id="UP000703674">
    <property type="component" value="Unassembled WGS sequence"/>
</dbReference>
<feature type="non-terminal residue" evidence="3">
    <location>
        <position position="1"/>
    </location>
</feature>
<feature type="transmembrane region" description="Helical" evidence="2">
    <location>
        <begin position="80"/>
        <end position="99"/>
    </location>
</feature>
<keyword evidence="2" id="KW-1133">Transmembrane helix</keyword>
<proteinExistence type="predicted"/>
<name>A0ABX1D6X5_9FLAO</name>
<feature type="transmembrane region" description="Helical" evidence="2">
    <location>
        <begin position="49"/>
        <end position="68"/>
    </location>
</feature>
<protein>
    <submittedName>
        <fullName evidence="3">MATE family efflux transporter</fullName>
    </submittedName>
</protein>
<evidence type="ECO:0000256" key="2">
    <source>
        <dbReference type="SAM" id="Phobius"/>
    </source>
</evidence>
<dbReference type="InterPro" id="IPR002528">
    <property type="entry name" value="MATE_fam"/>
</dbReference>
<accession>A0ABX1D6X5</accession>
<keyword evidence="2" id="KW-0812">Transmembrane</keyword>
<keyword evidence="1" id="KW-0813">Transport</keyword>
<comment type="caution">
    <text evidence="3">The sequence shown here is derived from an EMBL/GenBank/DDBJ whole genome shotgun (WGS) entry which is preliminary data.</text>
</comment>
<evidence type="ECO:0000256" key="1">
    <source>
        <dbReference type="ARBA" id="ARBA00022448"/>
    </source>
</evidence>
<dbReference type="RefSeq" id="WP_262887253.1">
    <property type="nucleotide sequence ID" value="NZ_JAAVJR010000652.1"/>
</dbReference>
<dbReference type="Pfam" id="PF01554">
    <property type="entry name" value="MatE"/>
    <property type="match status" value="1"/>
</dbReference>
<dbReference type="InterPro" id="IPR050222">
    <property type="entry name" value="MATE_MdtK"/>
</dbReference>
<gene>
    <name evidence="3" type="ORF">HC175_18705</name>
</gene>
<evidence type="ECO:0000313" key="4">
    <source>
        <dbReference type="Proteomes" id="UP000703674"/>
    </source>
</evidence>
<sequence length="113" mass="12795">PITAFFIPNDPEVIQDAAYFIKIMAPSFGLLGVQQVLNGVFNGAGFTKASMLISILNLWIVRFPVAFLLSNKTALGYEGIWWAFPISNAVAALAAFIYFKQGYWKMRLFRRRR</sequence>
<keyword evidence="4" id="KW-1185">Reference proteome</keyword>
<keyword evidence="2" id="KW-0472">Membrane</keyword>
<dbReference type="PANTHER" id="PTHR43298:SF2">
    <property type="entry name" value="FMN_FAD EXPORTER YEEO-RELATED"/>
    <property type="match status" value="1"/>
</dbReference>
<dbReference type="EMBL" id="JAAVJR010000652">
    <property type="protein sequence ID" value="NJW54943.1"/>
    <property type="molecule type" value="Genomic_DNA"/>
</dbReference>
<feature type="transmembrane region" description="Helical" evidence="2">
    <location>
        <begin position="17"/>
        <end position="37"/>
    </location>
</feature>
<organism evidence="3 4">
    <name type="scientific">Salinimicrobium oceani</name>
    <dbReference type="NCBI Taxonomy" id="2722702"/>
    <lineage>
        <taxon>Bacteria</taxon>
        <taxon>Pseudomonadati</taxon>
        <taxon>Bacteroidota</taxon>
        <taxon>Flavobacteriia</taxon>
        <taxon>Flavobacteriales</taxon>
        <taxon>Flavobacteriaceae</taxon>
        <taxon>Salinimicrobium</taxon>
    </lineage>
</organism>
<dbReference type="PANTHER" id="PTHR43298">
    <property type="entry name" value="MULTIDRUG RESISTANCE PROTEIN NORM-RELATED"/>
    <property type="match status" value="1"/>
</dbReference>